<gene>
    <name evidence="2" type="ORF">CITCOLO1_LOCUS22226</name>
</gene>
<proteinExistence type="predicted"/>
<keyword evidence="3" id="KW-1185">Reference proteome</keyword>
<name>A0ABP0ZAE9_9ROSI</name>
<keyword evidence="1" id="KW-0732">Signal</keyword>
<feature type="chain" id="PRO_5045749726" description="Transmembrane protein" evidence="1">
    <location>
        <begin position="25"/>
        <end position="113"/>
    </location>
</feature>
<reference evidence="2 3" key="1">
    <citation type="submission" date="2024-03" db="EMBL/GenBank/DDBJ databases">
        <authorList>
            <person name="Gkanogiannis A."/>
            <person name="Becerra Lopez-Lavalle L."/>
        </authorList>
    </citation>
    <scope>NUCLEOTIDE SEQUENCE [LARGE SCALE GENOMIC DNA]</scope>
</reference>
<sequence>MRKGFFILLLISLLCLYLLPFCLSETNFTIKADDHYKQQKQGRPRKDLQGSEEINGGAAVVTATRAKIVGGGANDIHHGHSKNDANPLRIKSTSSLLWKVPFGFLGFCLLKGF</sequence>
<evidence type="ECO:0000256" key="1">
    <source>
        <dbReference type="SAM" id="SignalP"/>
    </source>
</evidence>
<accession>A0ABP0ZAE9</accession>
<evidence type="ECO:0008006" key="4">
    <source>
        <dbReference type="Google" id="ProtNLM"/>
    </source>
</evidence>
<dbReference type="EMBL" id="OZ021743">
    <property type="protein sequence ID" value="CAK9329748.1"/>
    <property type="molecule type" value="Genomic_DNA"/>
</dbReference>
<dbReference type="Proteomes" id="UP001642487">
    <property type="component" value="Chromosome 9"/>
</dbReference>
<protein>
    <recommendedName>
        <fullName evidence="4">Transmembrane protein</fullName>
    </recommendedName>
</protein>
<organism evidence="2 3">
    <name type="scientific">Citrullus colocynthis</name>
    <name type="common">colocynth</name>
    <dbReference type="NCBI Taxonomy" id="252529"/>
    <lineage>
        <taxon>Eukaryota</taxon>
        <taxon>Viridiplantae</taxon>
        <taxon>Streptophyta</taxon>
        <taxon>Embryophyta</taxon>
        <taxon>Tracheophyta</taxon>
        <taxon>Spermatophyta</taxon>
        <taxon>Magnoliopsida</taxon>
        <taxon>eudicotyledons</taxon>
        <taxon>Gunneridae</taxon>
        <taxon>Pentapetalae</taxon>
        <taxon>rosids</taxon>
        <taxon>fabids</taxon>
        <taxon>Cucurbitales</taxon>
        <taxon>Cucurbitaceae</taxon>
        <taxon>Benincaseae</taxon>
        <taxon>Citrullus</taxon>
    </lineage>
</organism>
<evidence type="ECO:0000313" key="2">
    <source>
        <dbReference type="EMBL" id="CAK9329748.1"/>
    </source>
</evidence>
<evidence type="ECO:0000313" key="3">
    <source>
        <dbReference type="Proteomes" id="UP001642487"/>
    </source>
</evidence>
<feature type="signal peptide" evidence="1">
    <location>
        <begin position="1"/>
        <end position="24"/>
    </location>
</feature>